<dbReference type="AlphaFoldDB" id="A0A090MPC3"/>
<dbReference type="WormBase" id="SRAE_X000169400">
    <property type="protein sequence ID" value="SRP05557"/>
    <property type="gene ID" value="WBGene00267269"/>
</dbReference>
<sequence length="120" mass="13635">MFSNAIYYLIATNNVLEQKLCKRIARLSLSLILNKVYVVLEKPLNKVSDITISYFYPPGFLGEQELEEVIVDQALNVQVVKLKKLLGKEICNKHLIEGKLLRLKDALTIQKGILCTGEKM</sequence>
<proteinExistence type="predicted"/>
<keyword evidence="2" id="KW-1185">Reference proteome</keyword>
<evidence type="ECO:0000313" key="2">
    <source>
        <dbReference type="Proteomes" id="UP000035682"/>
    </source>
</evidence>
<dbReference type="RefSeq" id="XP_024499162.1">
    <property type="nucleotide sequence ID" value="XM_024651863.1"/>
</dbReference>
<evidence type="ECO:0000313" key="1">
    <source>
        <dbReference type="EMBL" id="CEF59952.1"/>
    </source>
</evidence>
<dbReference type="CTD" id="36384763"/>
<dbReference type="GeneID" id="36384763"/>
<organism evidence="1">
    <name type="scientific">Strongyloides ratti</name>
    <name type="common">Parasitic roundworm</name>
    <dbReference type="NCBI Taxonomy" id="34506"/>
    <lineage>
        <taxon>Eukaryota</taxon>
        <taxon>Metazoa</taxon>
        <taxon>Ecdysozoa</taxon>
        <taxon>Nematoda</taxon>
        <taxon>Chromadorea</taxon>
        <taxon>Rhabditida</taxon>
        <taxon>Tylenchina</taxon>
        <taxon>Panagrolaimomorpha</taxon>
        <taxon>Strongyloidoidea</taxon>
        <taxon>Strongyloididae</taxon>
        <taxon>Strongyloides</taxon>
    </lineage>
</organism>
<accession>A0A090MPC3</accession>
<gene>
    <name evidence="1 3 4" type="ORF">SRAE_X000169400</name>
</gene>
<evidence type="ECO:0000313" key="3">
    <source>
        <dbReference type="WBParaSite" id="SRAE_X000169400.1"/>
    </source>
</evidence>
<protein>
    <submittedName>
        <fullName evidence="1 3">Uncharacterized protein</fullName>
    </submittedName>
</protein>
<reference evidence="2" key="2">
    <citation type="submission" date="2014-09" db="EMBL/GenBank/DDBJ databases">
        <authorList>
            <person name="Martin A.A."/>
        </authorList>
    </citation>
    <scope>NUCLEOTIDE SEQUENCE</scope>
    <source>
        <strain evidence="2">ED321</strain>
    </source>
</reference>
<dbReference type="Proteomes" id="UP000035682">
    <property type="component" value="Unplaced"/>
</dbReference>
<dbReference type="WBParaSite" id="SRAE_X000169400.1">
    <property type="protein sequence ID" value="SRAE_X000169400.1"/>
    <property type="gene ID" value="WBGene00267269"/>
</dbReference>
<dbReference type="EMBL" id="LN609396">
    <property type="protein sequence ID" value="CEF59952.1"/>
    <property type="molecule type" value="Genomic_DNA"/>
</dbReference>
<reference evidence="1" key="1">
    <citation type="submission" date="2014-09" db="EMBL/GenBank/DDBJ databases">
        <authorList>
            <person name="Aslett A.Martin."/>
        </authorList>
    </citation>
    <scope>NUCLEOTIDE SEQUENCE</scope>
    <source>
        <strain evidence="1">ED321 Heterogonic</strain>
    </source>
</reference>
<reference evidence="3" key="3">
    <citation type="submission" date="2020-12" db="UniProtKB">
        <authorList>
            <consortium name="WormBaseParasite"/>
        </authorList>
    </citation>
    <scope>IDENTIFICATION</scope>
</reference>
<evidence type="ECO:0000313" key="4">
    <source>
        <dbReference type="WormBase" id="SRAE_X000169400"/>
    </source>
</evidence>
<name>A0A090MPC3_STRRB</name>